<evidence type="ECO:0000256" key="1">
    <source>
        <dbReference type="ARBA" id="ARBA00022837"/>
    </source>
</evidence>
<gene>
    <name evidence="3" type="ORF">HNQ01_001113</name>
</gene>
<dbReference type="InterPro" id="IPR010566">
    <property type="entry name" value="Haemolys_ca-bd"/>
</dbReference>
<evidence type="ECO:0000313" key="3">
    <source>
        <dbReference type="EMBL" id="NRT55401.1"/>
    </source>
</evidence>
<sequence>MLAFSSGIATEQLWFRHLGNDLEVSIIGTSDKATVKDWYLGAQHQIEQMRTSDGQTLLAADVDALVNAMAAFSAPASGQTSLPQNLLTALAPVIAAAWN</sequence>
<evidence type="ECO:0000259" key="2">
    <source>
        <dbReference type="Pfam" id="PF06594"/>
    </source>
</evidence>
<comment type="caution">
    <text evidence="3">The sequence shown here is derived from an EMBL/GenBank/DDBJ whole genome shotgun (WGS) entry which is preliminary data.</text>
</comment>
<dbReference type="EMBL" id="JABSNM010000004">
    <property type="protein sequence ID" value="NRT55401.1"/>
    <property type="molecule type" value="Genomic_DNA"/>
</dbReference>
<reference evidence="3 4" key="1">
    <citation type="submission" date="2020-05" db="EMBL/GenBank/DDBJ databases">
        <title>Genomic Encyclopedia of Type Strains, Phase IV (KMG-V): Genome sequencing to study the core and pangenomes of soil and plant-associated prokaryotes.</title>
        <authorList>
            <person name="Whitman W."/>
        </authorList>
    </citation>
    <scope>NUCLEOTIDE SEQUENCE [LARGE SCALE GENOMIC DNA]</scope>
    <source>
        <strain evidence="3 4">C29</strain>
    </source>
</reference>
<evidence type="ECO:0000313" key="4">
    <source>
        <dbReference type="Proteomes" id="UP001516061"/>
    </source>
</evidence>
<dbReference type="Pfam" id="PF06594">
    <property type="entry name" value="HCBP_related"/>
    <property type="match status" value="1"/>
</dbReference>
<protein>
    <recommendedName>
        <fullName evidence="2">Haemolysin-type calcium binding-related domain-containing protein</fullName>
    </recommendedName>
</protein>
<keyword evidence="4" id="KW-1185">Reference proteome</keyword>
<name>A0ABX2G0W4_9BURK</name>
<proteinExistence type="predicted"/>
<accession>A0ABX2G0W4</accession>
<feature type="domain" description="Haemolysin-type calcium binding-related" evidence="2">
    <location>
        <begin position="21"/>
        <end position="60"/>
    </location>
</feature>
<dbReference type="Proteomes" id="UP001516061">
    <property type="component" value="Unassembled WGS sequence"/>
</dbReference>
<organism evidence="3 4">
    <name type="scientific">Sphaerotilus uruguayifluvii</name>
    <dbReference type="NCBI Taxonomy" id="2735897"/>
    <lineage>
        <taxon>Bacteria</taxon>
        <taxon>Pseudomonadati</taxon>
        <taxon>Pseudomonadota</taxon>
        <taxon>Betaproteobacteria</taxon>
        <taxon>Burkholderiales</taxon>
        <taxon>Sphaerotilaceae</taxon>
        <taxon>Sphaerotilus</taxon>
    </lineage>
</organism>
<keyword evidence="1" id="KW-0106">Calcium</keyword>